<evidence type="ECO:0000313" key="1">
    <source>
        <dbReference type="EMBL" id="TYL36774.1"/>
    </source>
</evidence>
<protein>
    <recommendedName>
        <fullName evidence="3">CARDB domain-containing protein</fullName>
    </recommendedName>
</protein>
<name>A0A8J8TQK0_9EURY</name>
<sequence>MHRRMALGVITGVSLAALTGGSTGDSDAESLPVKVADGGGSSASPDLARETPAVAFDVAPLSLTECGTTCREATTTLRNTGDRDATDVRVFVTVFTDETVVWETEECIGRLASGAGVTRTYRVDVDLGTALAIRENDGRLTIELTIESDQQTERIVREKDVEI</sequence>
<proteinExistence type="predicted"/>
<dbReference type="AlphaFoldDB" id="A0A8J8TQK0"/>
<dbReference type="Proteomes" id="UP000766904">
    <property type="component" value="Unassembled WGS sequence"/>
</dbReference>
<reference evidence="1" key="1">
    <citation type="submission" date="2017-11" db="EMBL/GenBank/DDBJ databases">
        <authorList>
            <person name="Kajale S.C."/>
            <person name="Sharma A."/>
        </authorList>
    </citation>
    <scope>NUCLEOTIDE SEQUENCE</scope>
    <source>
        <strain evidence="1">LS1_42</strain>
    </source>
</reference>
<evidence type="ECO:0000313" key="2">
    <source>
        <dbReference type="Proteomes" id="UP000766904"/>
    </source>
</evidence>
<dbReference type="RefSeq" id="WP_148859975.1">
    <property type="nucleotide sequence ID" value="NZ_PHNJ01000015.1"/>
</dbReference>
<dbReference type="EMBL" id="PHNJ01000015">
    <property type="protein sequence ID" value="TYL36774.1"/>
    <property type="molecule type" value="Genomic_DNA"/>
</dbReference>
<accession>A0A8J8TQK0</accession>
<organism evidence="1 2">
    <name type="scientific">Natronococcus pandeyae</name>
    <dbReference type="NCBI Taxonomy" id="2055836"/>
    <lineage>
        <taxon>Archaea</taxon>
        <taxon>Methanobacteriati</taxon>
        <taxon>Methanobacteriota</taxon>
        <taxon>Stenosarchaea group</taxon>
        <taxon>Halobacteria</taxon>
        <taxon>Halobacteriales</taxon>
        <taxon>Natrialbaceae</taxon>
        <taxon>Natronococcus</taxon>
    </lineage>
</organism>
<dbReference type="OrthoDB" id="205469at2157"/>
<keyword evidence="2" id="KW-1185">Reference proteome</keyword>
<gene>
    <name evidence="1" type="ORF">CV102_21110</name>
</gene>
<comment type="caution">
    <text evidence="1">The sequence shown here is derived from an EMBL/GenBank/DDBJ whole genome shotgun (WGS) entry which is preliminary data.</text>
</comment>
<evidence type="ECO:0008006" key="3">
    <source>
        <dbReference type="Google" id="ProtNLM"/>
    </source>
</evidence>